<keyword evidence="2" id="KW-1185">Reference proteome</keyword>
<dbReference type="AlphaFoldDB" id="A0A7R9FNR8"/>
<dbReference type="EMBL" id="CAJPEV010002379">
    <property type="protein sequence ID" value="CAG0896707.1"/>
    <property type="molecule type" value="Genomic_DNA"/>
</dbReference>
<dbReference type="EMBL" id="LR901896">
    <property type="protein sequence ID" value="CAD7249594.1"/>
    <property type="molecule type" value="Genomic_DNA"/>
</dbReference>
<gene>
    <name evidence="1" type="ORF">DSTB1V02_LOCUS9383</name>
</gene>
<sequence length="137" mass="14880">MDSEKLEESSLASADETAEPLDRHRMAALVHAWKTLTLKVLGSRVRNVAACDPQSTLRFHLESSFIRLPLNGRFNPDVHPSIKKCLPRIAAAIAIVLLSLGRCQGFTPTNCRTLEGAAGSILSCNADEVLSLSSLLR</sequence>
<name>A0A7R9FNR8_9CRUS</name>
<dbReference type="Proteomes" id="UP000677054">
    <property type="component" value="Unassembled WGS sequence"/>
</dbReference>
<evidence type="ECO:0000313" key="1">
    <source>
        <dbReference type="EMBL" id="CAD7249594.1"/>
    </source>
</evidence>
<organism evidence="1">
    <name type="scientific">Darwinula stevensoni</name>
    <dbReference type="NCBI Taxonomy" id="69355"/>
    <lineage>
        <taxon>Eukaryota</taxon>
        <taxon>Metazoa</taxon>
        <taxon>Ecdysozoa</taxon>
        <taxon>Arthropoda</taxon>
        <taxon>Crustacea</taxon>
        <taxon>Oligostraca</taxon>
        <taxon>Ostracoda</taxon>
        <taxon>Podocopa</taxon>
        <taxon>Podocopida</taxon>
        <taxon>Darwinulocopina</taxon>
        <taxon>Darwinuloidea</taxon>
        <taxon>Darwinulidae</taxon>
        <taxon>Darwinula</taxon>
    </lineage>
</organism>
<proteinExistence type="predicted"/>
<protein>
    <submittedName>
        <fullName evidence="1">Uncharacterized protein</fullName>
    </submittedName>
</protein>
<reference evidence="1" key="1">
    <citation type="submission" date="2020-11" db="EMBL/GenBank/DDBJ databases">
        <authorList>
            <person name="Tran Van P."/>
        </authorList>
    </citation>
    <scope>NUCLEOTIDE SEQUENCE</scope>
</reference>
<accession>A0A7R9FNR8</accession>
<evidence type="ECO:0000313" key="2">
    <source>
        <dbReference type="Proteomes" id="UP000677054"/>
    </source>
</evidence>